<dbReference type="EMBL" id="CAAALY010085228">
    <property type="protein sequence ID" value="VEL27149.1"/>
    <property type="molecule type" value="Genomic_DNA"/>
</dbReference>
<feature type="signal peptide" evidence="2">
    <location>
        <begin position="1"/>
        <end position="30"/>
    </location>
</feature>
<evidence type="ECO:0000256" key="2">
    <source>
        <dbReference type="SAM" id="SignalP"/>
    </source>
</evidence>
<dbReference type="Proteomes" id="UP000784294">
    <property type="component" value="Unassembled WGS sequence"/>
</dbReference>
<keyword evidence="4" id="KW-1185">Reference proteome</keyword>
<proteinExistence type="predicted"/>
<sequence length="113" mass="12120">MIRPCLCSGLQGGCTLNSSLPLLLSLFTLTNIPYQSDDGSHNGDYDTSSIRKCSTTSSRSHRPWRYRDSTSNPLRLRTAQSHVHRTVFASAASVAPLSAGNPTTSTVAVDHAA</sequence>
<evidence type="ECO:0000256" key="1">
    <source>
        <dbReference type="SAM" id="MobiDB-lite"/>
    </source>
</evidence>
<protein>
    <recommendedName>
        <fullName evidence="5">Secreted protein</fullName>
    </recommendedName>
</protein>
<evidence type="ECO:0000313" key="3">
    <source>
        <dbReference type="EMBL" id="VEL27149.1"/>
    </source>
</evidence>
<comment type="caution">
    <text evidence="3">The sequence shown here is derived from an EMBL/GenBank/DDBJ whole genome shotgun (WGS) entry which is preliminary data.</text>
</comment>
<accession>A0A448X3C1</accession>
<organism evidence="3 4">
    <name type="scientific">Protopolystoma xenopodis</name>
    <dbReference type="NCBI Taxonomy" id="117903"/>
    <lineage>
        <taxon>Eukaryota</taxon>
        <taxon>Metazoa</taxon>
        <taxon>Spiralia</taxon>
        <taxon>Lophotrochozoa</taxon>
        <taxon>Platyhelminthes</taxon>
        <taxon>Monogenea</taxon>
        <taxon>Polyopisthocotylea</taxon>
        <taxon>Polystomatidea</taxon>
        <taxon>Polystomatidae</taxon>
        <taxon>Protopolystoma</taxon>
    </lineage>
</organism>
<feature type="region of interest" description="Disordered" evidence="1">
    <location>
        <begin position="36"/>
        <end position="72"/>
    </location>
</feature>
<keyword evidence="2" id="KW-0732">Signal</keyword>
<gene>
    <name evidence="3" type="ORF">PXEA_LOCUS20589</name>
</gene>
<name>A0A448X3C1_9PLAT</name>
<evidence type="ECO:0000313" key="4">
    <source>
        <dbReference type="Proteomes" id="UP000784294"/>
    </source>
</evidence>
<dbReference type="AlphaFoldDB" id="A0A448X3C1"/>
<feature type="chain" id="PRO_5019535719" description="Secreted protein" evidence="2">
    <location>
        <begin position="31"/>
        <end position="113"/>
    </location>
</feature>
<evidence type="ECO:0008006" key="5">
    <source>
        <dbReference type="Google" id="ProtNLM"/>
    </source>
</evidence>
<reference evidence="3" key="1">
    <citation type="submission" date="2018-11" db="EMBL/GenBank/DDBJ databases">
        <authorList>
            <consortium name="Pathogen Informatics"/>
        </authorList>
    </citation>
    <scope>NUCLEOTIDE SEQUENCE</scope>
</reference>
<feature type="compositionally biased region" description="Polar residues" evidence="1">
    <location>
        <begin position="45"/>
        <end position="58"/>
    </location>
</feature>